<dbReference type="Gene3D" id="3.40.50.1820">
    <property type="entry name" value="alpha/beta hydrolase"/>
    <property type="match status" value="1"/>
</dbReference>
<evidence type="ECO:0000256" key="1">
    <source>
        <dbReference type="SAM" id="Phobius"/>
    </source>
</evidence>
<dbReference type="PANTHER" id="PTHR12277">
    <property type="entry name" value="ALPHA/BETA HYDROLASE DOMAIN-CONTAINING PROTEIN"/>
    <property type="match status" value="1"/>
</dbReference>
<dbReference type="InterPro" id="IPR000073">
    <property type="entry name" value="AB_hydrolase_1"/>
</dbReference>
<feature type="domain" description="AB hydrolase-1" evidence="2">
    <location>
        <begin position="82"/>
        <end position="187"/>
    </location>
</feature>
<keyword evidence="1" id="KW-0472">Membrane</keyword>
<accession>A0ABP7NJ92</accession>
<dbReference type="SUPFAM" id="SSF53474">
    <property type="entry name" value="alpha/beta-Hydrolases"/>
    <property type="match status" value="1"/>
</dbReference>
<evidence type="ECO:0000313" key="4">
    <source>
        <dbReference type="Proteomes" id="UP001501337"/>
    </source>
</evidence>
<comment type="caution">
    <text evidence="3">The sequence shown here is derived from an EMBL/GenBank/DDBJ whole genome shotgun (WGS) entry which is preliminary data.</text>
</comment>
<evidence type="ECO:0000313" key="3">
    <source>
        <dbReference type="EMBL" id="GAA3948427.1"/>
    </source>
</evidence>
<gene>
    <name evidence="3" type="ORF">GCM10022278_04520</name>
</gene>
<name>A0ABP7NJ92_9GAMM</name>
<organism evidence="3 4">
    <name type="scientific">Allohahella marinimesophila</name>
    <dbReference type="NCBI Taxonomy" id="1054972"/>
    <lineage>
        <taxon>Bacteria</taxon>
        <taxon>Pseudomonadati</taxon>
        <taxon>Pseudomonadota</taxon>
        <taxon>Gammaproteobacteria</taxon>
        <taxon>Oceanospirillales</taxon>
        <taxon>Hahellaceae</taxon>
        <taxon>Allohahella</taxon>
    </lineage>
</organism>
<evidence type="ECO:0000259" key="2">
    <source>
        <dbReference type="Pfam" id="PF00561"/>
    </source>
</evidence>
<dbReference type="GO" id="GO:0016787">
    <property type="term" value="F:hydrolase activity"/>
    <property type="evidence" value="ECO:0007669"/>
    <property type="project" value="UniProtKB-KW"/>
</dbReference>
<protein>
    <submittedName>
        <fullName evidence="3">Alpha/beta fold hydrolase</fullName>
    </submittedName>
</protein>
<keyword evidence="1" id="KW-0812">Transmembrane</keyword>
<dbReference type="EMBL" id="BAABBO010000001">
    <property type="protein sequence ID" value="GAA3948427.1"/>
    <property type="molecule type" value="Genomic_DNA"/>
</dbReference>
<keyword evidence="3" id="KW-0378">Hydrolase</keyword>
<sequence>MPEKQYIAPWRRGMTSFLTFIVLVYAGVCISLYVFQRSLIYFPQPEVSVRPAGTNLMILPARGADIHVTVRPRDGRKALIYFGGNAENVVYSLPDLAASFPRHAIHLMHYRGYGGSEGKPSEAALFADALMLFDEVHAKYEHVVVMGRSLGSGVATYLASQRPVSRLVLVTPFDSIMAIAQQQFPWLPVRWLLQDKYESSAYAPKIAVPTLLITAEHDEIIPLSNTKTLLEFFRPGVAELSIVAGTGHNTISESPEYGRLLRSGQ</sequence>
<dbReference type="PANTHER" id="PTHR12277:SF81">
    <property type="entry name" value="PROTEIN ABHD13"/>
    <property type="match status" value="1"/>
</dbReference>
<dbReference type="Proteomes" id="UP001501337">
    <property type="component" value="Unassembled WGS sequence"/>
</dbReference>
<dbReference type="InterPro" id="IPR029058">
    <property type="entry name" value="AB_hydrolase_fold"/>
</dbReference>
<keyword evidence="1" id="KW-1133">Transmembrane helix</keyword>
<keyword evidence="4" id="KW-1185">Reference proteome</keyword>
<reference evidence="4" key="1">
    <citation type="journal article" date="2019" name="Int. J. Syst. Evol. Microbiol.">
        <title>The Global Catalogue of Microorganisms (GCM) 10K type strain sequencing project: providing services to taxonomists for standard genome sequencing and annotation.</title>
        <authorList>
            <consortium name="The Broad Institute Genomics Platform"/>
            <consortium name="The Broad Institute Genome Sequencing Center for Infectious Disease"/>
            <person name="Wu L."/>
            <person name="Ma J."/>
        </authorList>
    </citation>
    <scope>NUCLEOTIDE SEQUENCE [LARGE SCALE GENOMIC DNA]</scope>
    <source>
        <strain evidence="4">JCM 17555</strain>
    </source>
</reference>
<feature type="transmembrane region" description="Helical" evidence="1">
    <location>
        <begin position="12"/>
        <end position="35"/>
    </location>
</feature>
<proteinExistence type="predicted"/>
<dbReference type="RefSeq" id="WP_344802849.1">
    <property type="nucleotide sequence ID" value="NZ_BAABBO010000001.1"/>
</dbReference>
<dbReference type="Pfam" id="PF00561">
    <property type="entry name" value="Abhydrolase_1"/>
    <property type="match status" value="1"/>
</dbReference>